<keyword evidence="2" id="KW-1185">Reference proteome</keyword>
<accession>A0ACC2FGN5</accession>
<reference evidence="1" key="1">
    <citation type="submission" date="2021-05" db="EMBL/GenBank/DDBJ databases">
        <authorList>
            <person name="Pan Q."/>
            <person name="Jouanno E."/>
            <person name="Zahm M."/>
            <person name="Klopp C."/>
            <person name="Cabau C."/>
            <person name="Louis A."/>
            <person name="Berthelot C."/>
            <person name="Parey E."/>
            <person name="Roest Crollius H."/>
            <person name="Montfort J."/>
            <person name="Robinson-Rechavi M."/>
            <person name="Bouchez O."/>
            <person name="Lampietro C."/>
            <person name="Lopez Roques C."/>
            <person name="Donnadieu C."/>
            <person name="Postlethwait J."/>
            <person name="Bobe J."/>
            <person name="Dillon D."/>
            <person name="Chandos A."/>
            <person name="von Hippel F."/>
            <person name="Guiguen Y."/>
        </authorList>
    </citation>
    <scope>NUCLEOTIDE SEQUENCE</scope>
    <source>
        <strain evidence="1">YG-Jan2019</strain>
    </source>
</reference>
<proteinExistence type="predicted"/>
<gene>
    <name evidence="1" type="ORF">DPEC_G00301230</name>
</gene>
<organism evidence="1 2">
    <name type="scientific">Dallia pectoralis</name>
    <name type="common">Alaska blackfish</name>
    <dbReference type="NCBI Taxonomy" id="75939"/>
    <lineage>
        <taxon>Eukaryota</taxon>
        <taxon>Metazoa</taxon>
        <taxon>Chordata</taxon>
        <taxon>Craniata</taxon>
        <taxon>Vertebrata</taxon>
        <taxon>Euteleostomi</taxon>
        <taxon>Actinopterygii</taxon>
        <taxon>Neopterygii</taxon>
        <taxon>Teleostei</taxon>
        <taxon>Protacanthopterygii</taxon>
        <taxon>Esociformes</taxon>
        <taxon>Umbridae</taxon>
        <taxon>Dallia</taxon>
    </lineage>
</organism>
<sequence length="110" mass="12388">MSIRMSICLVVGLLALLAVTEGSLRFEPRCQCIKLEARRMGPFQKVEIFPPTPHCKDTEIIATSKIHGKMCLDGSVHWVQNYIARLLKLQKVQPTELPTNIADKKKSSKI</sequence>
<protein>
    <submittedName>
        <fullName evidence="1">Uncharacterized protein</fullName>
    </submittedName>
</protein>
<evidence type="ECO:0000313" key="1">
    <source>
        <dbReference type="EMBL" id="KAJ7990524.1"/>
    </source>
</evidence>
<name>A0ACC2FGN5_DALPE</name>
<evidence type="ECO:0000313" key="2">
    <source>
        <dbReference type="Proteomes" id="UP001157502"/>
    </source>
</evidence>
<dbReference type="EMBL" id="CM055755">
    <property type="protein sequence ID" value="KAJ7990524.1"/>
    <property type="molecule type" value="Genomic_DNA"/>
</dbReference>
<comment type="caution">
    <text evidence="1">The sequence shown here is derived from an EMBL/GenBank/DDBJ whole genome shotgun (WGS) entry which is preliminary data.</text>
</comment>
<dbReference type="Proteomes" id="UP001157502">
    <property type="component" value="Chromosome 28"/>
</dbReference>